<protein>
    <submittedName>
        <fullName evidence="2">T9SS type A sorting domain-containing protein</fullName>
    </submittedName>
</protein>
<dbReference type="EMBL" id="JACRIW010000036">
    <property type="protein sequence ID" value="MBI5168794.1"/>
    <property type="molecule type" value="Genomic_DNA"/>
</dbReference>
<evidence type="ECO:0000259" key="1">
    <source>
        <dbReference type="Pfam" id="PF13860"/>
    </source>
</evidence>
<dbReference type="GO" id="GO:0000272">
    <property type="term" value="P:polysaccharide catabolic process"/>
    <property type="evidence" value="ECO:0007669"/>
    <property type="project" value="InterPro"/>
</dbReference>
<gene>
    <name evidence="2" type="ORF">HZA61_04830</name>
</gene>
<accession>A0A933W9X7</accession>
<reference evidence="2" key="1">
    <citation type="submission" date="2020-07" db="EMBL/GenBank/DDBJ databases">
        <title>Huge and variable diversity of episymbiotic CPR bacteria and DPANN archaea in groundwater ecosystems.</title>
        <authorList>
            <person name="He C.Y."/>
            <person name="Keren R."/>
            <person name="Whittaker M."/>
            <person name="Farag I.F."/>
            <person name="Doudna J."/>
            <person name="Cate J.H.D."/>
            <person name="Banfield J.F."/>
        </authorList>
    </citation>
    <scope>NUCLEOTIDE SEQUENCE</scope>
    <source>
        <strain evidence="2">NC_groundwater_1813_Pr3_B-0.1um_71_17</strain>
    </source>
</reference>
<name>A0A933W9X7_UNCEI</name>
<sequence length="702" mass="72503">MMRPSDLALPPVAPTALVATLSGGGTNQTVSLTWDDNSITETAFVVQRSADLGQTWTNVGTLPSPLDQTNAHRQGVTLNDPSPFDPATATRYYRVAAQNTVGYGQGLPQKTVTSYSNVDVVGQAFTITASAGANGTISPNGAVAVNYGADQAFTMTADATYHVADVLVDGVSVGAVSSYTFTNVTTSHTISVSFAIDAHTITASAGAGGSITPSGAVSVHHGASQSFTIAADAGHHILDVLVDAVSVGAVSSYSFTNVTTDHTIAASFQVNPAVPALALSVSQVKTGNDADGTTKVLLNWAALPASSSVAVYRAAYGSYPEFDDAGGSAPSAPSFPPSAPWALTSVTAPNTTDEVTGRDFWYYVAFVTDTFGTVSPVSNVAGGVLNYHLGDVTDGVTPGQGDNAVDIADVSLLGSHYGLTGAAVTAFHWLDVGPTTNATVNARPTTDNRIDFEDLILFAINYQLVSAPQTAARPVMQAASADELSLDRPATFGSDGRMTVNMNFRGTGMVQGMSMKLSWDPAVVTLENTVSGQMADDLGAMVLSGTPGVIDVAMMGVSSGLQGEGTIASATFRRIGPGEPRIELVNADGRDAGNGHVAISVKSAGVPATPLVTSFSRISPNPFRANANMSFALSKGGAVELALYSVDGRLVRRLVQGTREAGQYQVAWDGRDEAGSLVPAGVYYARLVTQQGSFNRSLVYLK</sequence>
<organism evidence="2 3">
    <name type="scientific">Eiseniibacteriota bacterium</name>
    <dbReference type="NCBI Taxonomy" id="2212470"/>
    <lineage>
        <taxon>Bacteria</taxon>
        <taxon>Candidatus Eiseniibacteriota</taxon>
    </lineage>
</organism>
<dbReference type="InterPro" id="IPR036439">
    <property type="entry name" value="Dockerin_dom_sf"/>
</dbReference>
<evidence type="ECO:0000313" key="2">
    <source>
        <dbReference type="EMBL" id="MBI5168794.1"/>
    </source>
</evidence>
<dbReference type="NCBIfam" id="TIGR04183">
    <property type="entry name" value="Por_Secre_tail"/>
    <property type="match status" value="1"/>
</dbReference>
<dbReference type="Pfam" id="PF13860">
    <property type="entry name" value="FlgD_ig"/>
    <property type="match status" value="1"/>
</dbReference>
<dbReference type="Proteomes" id="UP000696931">
    <property type="component" value="Unassembled WGS sequence"/>
</dbReference>
<dbReference type="InterPro" id="IPR025965">
    <property type="entry name" value="FlgD/Vpr_Ig-like"/>
</dbReference>
<dbReference type="InterPro" id="IPR026444">
    <property type="entry name" value="Secre_tail"/>
</dbReference>
<dbReference type="Gene3D" id="1.10.1330.10">
    <property type="entry name" value="Dockerin domain"/>
    <property type="match status" value="1"/>
</dbReference>
<dbReference type="InterPro" id="IPR013783">
    <property type="entry name" value="Ig-like_fold"/>
</dbReference>
<dbReference type="AlphaFoldDB" id="A0A933W9X7"/>
<proteinExistence type="predicted"/>
<feature type="domain" description="FlgD/Vpr Ig-like" evidence="1">
    <location>
        <begin position="637"/>
        <end position="692"/>
    </location>
</feature>
<dbReference type="Gene3D" id="2.60.40.4070">
    <property type="match status" value="1"/>
</dbReference>
<dbReference type="Gene3D" id="2.60.40.10">
    <property type="entry name" value="Immunoglobulins"/>
    <property type="match status" value="1"/>
</dbReference>
<evidence type="ECO:0000313" key="3">
    <source>
        <dbReference type="Proteomes" id="UP000696931"/>
    </source>
</evidence>
<comment type="caution">
    <text evidence="2">The sequence shown here is derived from an EMBL/GenBank/DDBJ whole genome shotgun (WGS) entry which is preliminary data.</text>
</comment>